<keyword evidence="15" id="KW-0788">Thiol protease</keyword>
<evidence type="ECO:0000256" key="10">
    <source>
        <dbReference type="ARBA" id="ARBA00022723"/>
    </source>
</evidence>
<sequence>MQQQKPQSTCCHFQKILLQRSTPQVHNSLTKLLVLFKNKQIKCEICQRKQDQMNICLKCEKPLCDIEKICSTEHLRLNSPEHCVIINIHSNLIACLLCKIEIYDFEQTQQNEEDQYIEETINPQKIRMEYHKFFYKQELRNSELKNQKNVQHAGMLNICNNSHLNCVLQILLNYPVIQQILQKINYEYEKNEYSLKSNRKQILRELSAIASIYSQNQYRIINPSVLIKNLALLDYKIIGYSRKDAYDSFKTIINFLNEEFKFSNLKTYFKNDLIYTKQALGHDWNIIADPSLYMEYSFIQSIFSGELISNLECLNCKKVTKSVEQFSALSLELPELKQQGFFKQFVTNQKQTISLKECLDYFYEPVIDSFTLCSCGTRSSKRKYNFQQQSNLLCIHLQRFLNKSQKDTKHVSFPIKDHNFQDYFNFDSEQNYRLFGIVVHLHDQGGDHFETILRYQNSQFLSIKDEMIEIVQQKYVEECEALLLFYEKVDNQLDPFKTSLRKNLQNQHNMISNQELSLKDEELCYLPHFWYEQFLYLSKPPQIITSHLICPHNLLKPDYWDFRLEYENANSVQLNSQLDTNTSFITIVEVQNSNSPANIQESSAQKQLQLTSIIIPKAVCEFLIEKYGGGPIIEKNIKTCSACIEYAQQMSRRRKLERQLIMKYENLQGYDRIYFVHEEWLRKWQIYLYNSKSILQRNSLFGYPPPGEITNYLLLDKDQQIIQQKKDGQHFHMITAPIWHILQEIYGGGKIFNQKQVPLFPLILTNNNINRLNYKWMIFFRQKSLKTYIKAVSISTNQKFNNDKNVYKSQRLLLINFENIINIKKYIFQIIKLINFLSVKKLRIVFKAYLNF</sequence>
<evidence type="ECO:0000256" key="15">
    <source>
        <dbReference type="ARBA" id="ARBA00022807"/>
    </source>
</evidence>
<keyword evidence="18" id="KW-0539">Nucleus</keyword>
<reference evidence="24" key="1">
    <citation type="submission" date="2021-01" db="EMBL/GenBank/DDBJ databases">
        <authorList>
            <consortium name="Genoscope - CEA"/>
            <person name="William W."/>
        </authorList>
    </citation>
    <scope>NUCLEOTIDE SEQUENCE</scope>
</reference>
<proteinExistence type="inferred from homology"/>
<dbReference type="EMBL" id="CAJJDO010000100">
    <property type="protein sequence ID" value="CAD8191927.1"/>
    <property type="molecule type" value="Genomic_DNA"/>
</dbReference>
<dbReference type="Proteomes" id="UP000689195">
    <property type="component" value="Unassembled WGS sequence"/>
</dbReference>
<organism evidence="24 25">
    <name type="scientific">Paramecium pentaurelia</name>
    <dbReference type="NCBI Taxonomy" id="43138"/>
    <lineage>
        <taxon>Eukaryota</taxon>
        <taxon>Sar</taxon>
        <taxon>Alveolata</taxon>
        <taxon>Ciliophora</taxon>
        <taxon>Intramacronucleata</taxon>
        <taxon>Oligohymenophorea</taxon>
        <taxon>Peniculida</taxon>
        <taxon>Parameciidae</taxon>
        <taxon>Paramecium</taxon>
    </lineage>
</organism>
<dbReference type="InterPro" id="IPR028889">
    <property type="entry name" value="USP"/>
</dbReference>
<evidence type="ECO:0000256" key="18">
    <source>
        <dbReference type="ARBA" id="ARBA00023242"/>
    </source>
</evidence>
<evidence type="ECO:0000256" key="14">
    <source>
        <dbReference type="ARBA" id="ARBA00022801"/>
    </source>
</evidence>
<gene>
    <name evidence="24" type="ORF">PPENT_87.1.T1000087</name>
</gene>
<feature type="domain" description="DUSP" evidence="23">
    <location>
        <begin position="648"/>
        <end position="758"/>
    </location>
</feature>
<keyword evidence="10" id="KW-0479">Metal-binding</keyword>
<evidence type="ECO:0000256" key="3">
    <source>
        <dbReference type="ARBA" id="ARBA00004300"/>
    </source>
</evidence>
<dbReference type="AlphaFoldDB" id="A0A8S1WT34"/>
<dbReference type="InterPro" id="IPR001607">
    <property type="entry name" value="Znf_UBP"/>
</dbReference>
<dbReference type="OrthoDB" id="361536at2759"/>
<dbReference type="PROSITE" id="PS51283">
    <property type="entry name" value="DUSP"/>
    <property type="match status" value="1"/>
</dbReference>
<keyword evidence="12 20" id="KW-0863">Zinc-finger</keyword>
<evidence type="ECO:0000256" key="11">
    <source>
        <dbReference type="ARBA" id="ARBA00022737"/>
    </source>
</evidence>
<evidence type="ECO:0000256" key="13">
    <source>
        <dbReference type="ARBA" id="ARBA00022786"/>
    </source>
</evidence>
<keyword evidence="14" id="KW-0378">Hydrolase</keyword>
<dbReference type="GO" id="GO:0005634">
    <property type="term" value="C:nucleus"/>
    <property type="evidence" value="ECO:0007669"/>
    <property type="project" value="UniProtKB-SubCell"/>
</dbReference>
<comment type="similarity">
    <text evidence="5">Belongs to the peptidase C19 family. USP20/USP33 subfamily.</text>
</comment>
<keyword evidence="17" id="KW-0206">Cytoskeleton</keyword>
<dbReference type="InterPro" id="IPR006615">
    <property type="entry name" value="Pept_C19_DUSP"/>
</dbReference>
<feature type="domain" description="UBP-type" evidence="22">
    <location>
        <begin position="8"/>
        <end position="121"/>
    </location>
</feature>
<dbReference type="GO" id="GO:0006897">
    <property type="term" value="P:endocytosis"/>
    <property type="evidence" value="ECO:0007669"/>
    <property type="project" value="UniProtKB-KW"/>
</dbReference>
<dbReference type="PROSITE" id="PS50271">
    <property type="entry name" value="ZF_UBP"/>
    <property type="match status" value="1"/>
</dbReference>
<evidence type="ECO:0000256" key="6">
    <source>
        <dbReference type="ARBA" id="ARBA00012759"/>
    </source>
</evidence>
<comment type="caution">
    <text evidence="24">The sequence shown here is derived from an EMBL/GenBank/DDBJ whole genome shotgun (WGS) entry which is preliminary data.</text>
</comment>
<evidence type="ECO:0000313" key="25">
    <source>
        <dbReference type="Proteomes" id="UP000689195"/>
    </source>
</evidence>
<evidence type="ECO:0000256" key="5">
    <source>
        <dbReference type="ARBA" id="ARBA00008269"/>
    </source>
</evidence>
<evidence type="ECO:0000259" key="21">
    <source>
        <dbReference type="PROSITE" id="PS50235"/>
    </source>
</evidence>
<keyword evidence="13" id="KW-0833">Ubl conjugation pathway</keyword>
<name>A0A8S1WT34_9CILI</name>
<dbReference type="GO" id="GO:0005813">
    <property type="term" value="C:centrosome"/>
    <property type="evidence" value="ECO:0007669"/>
    <property type="project" value="UniProtKB-SubCell"/>
</dbReference>
<dbReference type="Pfam" id="PF00443">
    <property type="entry name" value="UCH"/>
    <property type="match status" value="1"/>
</dbReference>
<evidence type="ECO:0000256" key="7">
    <source>
        <dbReference type="ARBA" id="ARBA00022490"/>
    </source>
</evidence>
<dbReference type="PANTHER" id="PTHR21646">
    <property type="entry name" value="UBIQUITIN CARBOXYL-TERMINAL HYDROLASE"/>
    <property type="match status" value="1"/>
</dbReference>
<evidence type="ECO:0000313" key="24">
    <source>
        <dbReference type="EMBL" id="CAD8191927.1"/>
    </source>
</evidence>
<dbReference type="EC" id="3.4.19.12" evidence="6"/>
<keyword evidence="8" id="KW-0254">Endocytosis</keyword>
<keyword evidence="7" id="KW-0963">Cytoplasm</keyword>
<keyword evidence="25" id="KW-1185">Reference proteome</keyword>
<protein>
    <recommendedName>
        <fullName evidence="6">ubiquitinyl hydrolase 1</fullName>
        <ecNumber evidence="6">3.4.19.12</ecNumber>
    </recommendedName>
</protein>
<keyword evidence="9" id="KW-0645">Protease</keyword>
<evidence type="ECO:0000256" key="17">
    <source>
        <dbReference type="ARBA" id="ARBA00023212"/>
    </source>
</evidence>
<dbReference type="GO" id="GO:0048471">
    <property type="term" value="C:perinuclear region of cytoplasm"/>
    <property type="evidence" value="ECO:0007669"/>
    <property type="project" value="UniProtKB-SubCell"/>
</dbReference>
<dbReference type="GO" id="GO:0008270">
    <property type="term" value="F:zinc ion binding"/>
    <property type="evidence" value="ECO:0007669"/>
    <property type="project" value="UniProtKB-KW"/>
</dbReference>
<evidence type="ECO:0000256" key="16">
    <source>
        <dbReference type="ARBA" id="ARBA00022833"/>
    </source>
</evidence>
<evidence type="ECO:0000256" key="8">
    <source>
        <dbReference type="ARBA" id="ARBA00022583"/>
    </source>
</evidence>
<evidence type="ECO:0000256" key="12">
    <source>
        <dbReference type="ARBA" id="ARBA00022771"/>
    </source>
</evidence>
<dbReference type="GO" id="GO:0016579">
    <property type="term" value="P:protein deubiquitination"/>
    <property type="evidence" value="ECO:0007669"/>
    <property type="project" value="InterPro"/>
</dbReference>
<dbReference type="GO" id="GO:0004843">
    <property type="term" value="F:cysteine-type deubiquitinase activity"/>
    <property type="evidence" value="ECO:0007669"/>
    <property type="project" value="UniProtKB-EC"/>
</dbReference>
<evidence type="ECO:0000256" key="4">
    <source>
        <dbReference type="ARBA" id="ARBA00004556"/>
    </source>
</evidence>
<keyword evidence="11" id="KW-0677">Repeat</keyword>
<dbReference type="PROSITE" id="PS50235">
    <property type="entry name" value="USP_3"/>
    <property type="match status" value="1"/>
</dbReference>
<dbReference type="Pfam" id="PF06337">
    <property type="entry name" value="DUSP"/>
    <property type="match status" value="1"/>
</dbReference>
<comment type="subcellular location">
    <subcellularLocation>
        <location evidence="3">Cytoplasm</location>
        <location evidence="3">Cytoskeleton</location>
        <location evidence="3">Microtubule organizing center</location>
        <location evidence="3">Centrosome</location>
    </subcellularLocation>
    <subcellularLocation>
        <location evidence="4">Cytoplasm</location>
        <location evidence="4">Perinuclear region</location>
    </subcellularLocation>
    <subcellularLocation>
        <location evidence="2">Nucleus</location>
    </subcellularLocation>
</comment>
<feature type="domain" description="USP" evidence="21">
    <location>
        <begin position="153"/>
        <end position="489"/>
    </location>
</feature>
<evidence type="ECO:0000259" key="23">
    <source>
        <dbReference type="PROSITE" id="PS51283"/>
    </source>
</evidence>
<evidence type="ECO:0000256" key="19">
    <source>
        <dbReference type="ARBA" id="ARBA00038490"/>
    </source>
</evidence>
<comment type="similarity">
    <text evidence="19">Belongs to the peptidase C19 family. UBP8 subfamily.</text>
</comment>
<comment type="catalytic activity">
    <reaction evidence="1">
        <text>Thiol-dependent hydrolysis of ester, thioester, amide, peptide and isopeptide bonds formed by the C-terminal Gly of ubiquitin (a 76-residue protein attached to proteins as an intracellular targeting signal).</text>
        <dbReference type="EC" id="3.4.19.12"/>
    </reaction>
</comment>
<dbReference type="PANTHER" id="PTHR21646:SF33">
    <property type="entry name" value="UBIQUITIN CARBOXYL-TERMINAL HYDROLASE 22"/>
    <property type="match status" value="1"/>
</dbReference>
<evidence type="ECO:0000256" key="2">
    <source>
        <dbReference type="ARBA" id="ARBA00004123"/>
    </source>
</evidence>
<dbReference type="InterPro" id="IPR050185">
    <property type="entry name" value="Ub_carboxyl-term_hydrolase"/>
</dbReference>
<evidence type="ECO:0000256" key="9">
    <source>
        <dbReference type="ARBA" id="ARBA00022670"/>
    </source>
</evidence>
<dbReference type="InterPro" id="IPR001394">
    <property type="entry name" value="Peptidase_C19_UCH"/>
</dbReference>
<accession>A0A8S1WT34</accession>
<evidence type="ECO:0000259" key="22">
    <source>
        <dbReference type="PROSITE" id="PS50271"/>
    </source>
</evidence>
<evidence type="ECO:0000256" key="20">
    <source>
        <dbReference type="PROSITE-ProRule" id="PRU00502"/>
    </source>
</evidence>
<dbReference type="GO" id="GO:0006508">
    <property type="term" value="P:proteolysis"/>
    <property type="evidence" value="ECO:0007669"/>
    <property type="project" value="UniProtKB-KW"/>
</dbReference>
<keyword evidence="16" id="KW-0862">Zinc</keyword>
<evidence type="ECO:0000256" key="1">
    <source>
        <dbReference type="ARBA" id="ARBA00000707"/>
    </source>
</evidence>